<organism evidence="5 6">
    <name type="scientific">candidate division WWE3 bacterium CG_4_9_14_0_2_um_filter_48_10</name>
    <dbReference type="NCBI Taxonomy" id="1975078"/>
    <lineage>
        <taxon>Bacteria</taxon>
        <taxon>Katanobacteria</taxon>
    </lineage>
</organism>
<dbReference type="InterPro" id="IPR012678">
    <property type="entry name" value="Ribosomal_uL23/eL15/eS24_sf"/>
</dbReference>
<dbReference type="InterPro" id="IPR012677">
    <property type="entry name" value="Nucleotide-bd_a/b_plait_sf"/>
</dbReference>
<comment type="function">
    <text evidence="4">One of the early assembly proteins it binds 23S rRNA. One of the proteins that surrounds the polypeptide exit tunnel on the outside of the ribosome. Forms the main docking site for trigger factor binding to the ribosome.</text>
</comment>
<dbReference type="GO" id="GO:0019843">
    <property type="term" value="F:rRNA binding"/>
    <property type="evidence" value="ECO:0007669"/>
    <property type="project" value="UniProtKB-UniRule"/>
</dbReference>
<comment type="caution">
    <text evidence="5">The sequence shown here is derived from an EMBL/GenBank/DDBJ whole genome shotgun (WGS) entry which is preliminary data.</text>
</comment>
<keyword evidence="2 4" id="KW-0689">Ribosomal protein</keyword>
<dbReference type="EMBL" id="PFSK01000014">
    <property type="protein sequence ID" value="PJC23000.1"/>
    <property type="molecule type" value="Genomic_DNA"/>
</dbReference>
<evidence type="ECO:0000256" key="2">
    <source>
        <dbReference type="ARBA" id="ARBA00022980"/>
    </source>
</evidence>
<dbReference type="InterPro" id="IPR013025">
    <property type="entry name" value="Ribosomal_uL23-like"/>
</dbReference>
<evidence type="ECO:0000313" key="6">
    <source>
        <dbReference type="Proteomes" id="UP000228781"/>
    </source>
</evidence>
<name>A0A2M8EJV2_UNCKA</name>
<accession>A0A2M8EJV2</accession>
<evidence type="ECO:0000256" key="1">
    <source>
        <dbReference type="ARBA" id="ARBA00006700"/>
    </source>
</evidence>
<dbReference type="GO" id="GO:1990904">
    <property type="term" value="C:ribonucleoprotein complex"/>
    <property type="evidence" value="ECO:0007669"/>
    <property type="project" value="UniProtKB-KW"/>
</dbReference>
<dbReference type="SUPFAM" id="SSF54189">
    <property type="entry name" value="Ribosomal proteins S24e, L23 and L15e"/>
    <property type="match status" value="1"/>
</dbReference>
<keyword evidence="4" id="KW-0699">rRNA-binding</keyword>
<protein>
    <recommendedName>
        <fullName evidence="4">Large ribosomal subunit protein uL23</fullName>
    </recommendedName>
</protein>
<comment type="similarity">
    <text evidence="1 4">Belongs to the universal ribosomal protein uL23 family.</text>
</comment>
<evidence type="ECO:0000256" key="3">
    <source>
        <dbReference type="ARBA" id="ARBA00023274"/>
    </source>
</evidence>
<evidence type="ECO:0000313" key="5">
    <source>
        <dbReference type="EMBL" id="PJC23000.1"/>
    </source>
</evidence>
<dbReference type="Pfam" id="PF00276">
    <property type="entry name" value="Ribosomal_L23"/>
    <property type="match status" value="1"/>
</dbReference>
<comment type="subunit">
    <text evidence="4">Part of the 50S ribosomal subunit. Contacts protein L29, and trigger factor when it is bound to the ribosome.</text>
</comment>
<dbReference type="Proteomes" id="UP000228781">
    <property type="component" value="Unassembled WGS sequence"/>
</dbReference>
<dbReference type="AlphaFoldDB" id="A0A2M8EJV2"/>
<evidence type="ECO:0000256" key="4">
    <source>
        <dbReference type="HAMAP-Rule" id="MF_01369"/>
    </source>
</evidence>
<keyword evidence="4" id="KW-0694">RNA-binding</keyword>
<dbReference type="NCBIfam" id="NF004363">
    <property type="entry name" value="PRK05738.2-4"/>
    <property type="match status" value="1"/>
</dbReference>
<dbReference type="GO" id="GO:0003735">
    <property type="term" value="F:structural constituent of ribosome"/>
    <property type="evidence" value="ECO:0007669"/>
    <property type="project" value="InterPro"/>
</dbReference>
<keyword evidence="3 4" id="KW-0687">Ribonucleoprotein</keyword>
<dbReference type="HAMAP" id="MF_01369_B">
    <property type="entry name" value="Ribosomal_uL23_B"/>
    <property type="match status" value="1"/>
</dbReference>
<sequence length="100" mass="11276">MNIYQVIKKPIVTEKSQSLAAQGKYVFAVAKEATKEEVSRAVEAQFKDVKVGKVNISRVPGRLVAWRRRGRRPIIGRRQGVKRAVVTLSKGKIALFEEKK</sequence>
<dbReference type="GO" id="GO:0005840">
    <property type="term" value="C:ribosome"/>
    <property type="evidence" value="ECO:0007669"/>
    <property type="project" value="UniProtKB-KW"/>
</dbReference>
<gene>
    <name evidence="4" type="primary">rplW</name>
    <name evidence="5" type="ORF">CO059_01300</name>
</gene>
<dbReference type="Gene3D" id="3.30.70.330">
    <property type="match status" value="1"/>
</dbReference>
<dbReference type="GO" id="GO:0006412">
    <property type="term" value="P:translation"/>
    <property type="evidence" value="ECO:0007669"/>
    <property type="project" value="UniProtKB-UniRule"/>
</dbReference>
<reference evidence="6" key="1">
    <citation type="submission" date="2017-09" db="EMBL/GenBank/DDBJ databases">
        <title>Depth-based differentiation of microbial function through sediment-hosted aquifers and enrichment of novel symbionts in the deep terrestrial subsurface.</title>
        <authorList>
            <person name="Probst A.J."/>
            <person name="Ladd B."/>
            <person name="Jarett J.K."/>
            <person name="Geller-Mcgrath D.E."/>
            <person name="Sieber C.M.K."/>
            <person name="Emerson J.B."/>
            <person name="Anantharaman K."/>
            <person name="Thomas B.C."/>
            <person name="Malmstrom R."/>
            <person name="Stieglmeier M."/>
            <person name="Klingl A."/>
            <person name="Woyke T."/>
            <person name="Ryan C.M."/>
            <person name="Banfield J.F."/>
        </authorList>
    </citation>
    <scope>NUCLEOTIDE SEQUENCE [LARGE SCALE GENOMIC DNA]</scope>
</reference>
<proteinExistence type="inferred from homology"/>